<name>A0AAW1MFR2_POPJA</name>
<dbReference type="EMBL" id="JASPKY010000052">
    <property type="protein sequence ID" value="KAK9745072.1"/>
    <property type="molecule type" value="Genomic_DNA"/>
</dbReference>
<organism evidence="1 2">
    <name type="scientific">Popillia japonica</name>
    <name type="common">Japanese beetle</name>
    <dbReference type="NCBI Taxonomy" id="7064"/>
    <lineage>
        <taxon>Eukaryota</taxon>
        <taxon>Metazoa</taxon>
        <taxon>Ecdysozoa</taxon>
        <taxon>Arthropoda</taxon>
        <taxon>Hexapoda</taxon>
        <taxon>Insecta</taxon>
        <taxon>Pterygota</taxon>
        <taxon>Neoptera</taxon>
        <taxon>Endopterygota</taxon>
        <taxon>Coleoptera</taxon>
        <taxon>Polyphaga</taxon>
        <taxon>Scarabaeiformia</taxon>
        <taxon>Scarabaeidae</taxon>
        <taxon>Rutelinae</taxon>
        <taxon>Popillia</taxon>
    </lineage>
</organism>
<evidence type="ECO:0000313" key="2">
    <source>
        <dbReference type="Proteomes" id="UP001458880"/>
    </source>
</evidence>
<protein>
    <submittedName>
        <fullName evidence="1">Uncharacterized protein</fullName>
    </submittedName>
</protein>
<proteinExistence type="predicted"/>
<sequence length="94" mass="11145">MEKLRTNGKIEDDPRLIANIWKDYYHEILNGKEEIHTNEPDDTLTEEEEIEVKCPTDDTLTEEEEITRLNAPRKQKYKKKLEAFGTIKPRVKMV</sequence>
<keyword evidence="2" id="KW-1185">Reference proteome</keyword>
<comment type="caution">
    <text evidence="1">The sequence shown here is derived from an EMBL/GenBank/DDBJ whole genome shotgun (WGS) entry which is preliminary data.</text>
</comment>
<dbReference type="AlphaFoldDB" id="A0AAW1MFR2"/>
<gene>
    <name evidence="1" type="ORF">QE152_g7233</name>
</gene>
<reference evidence="1 2" key="1">
    <citation type="journal article" date="2024" name="BMC Genomics">
        <title>De novo assembly and annotation of Popillia japonica's genome with initial clues to its potential as an invasive pest.</title>
        <authorList>
            <person name="Cucini C."/>
            <person name="Boschi S."/>
            <person name="Funari R."/>
            <person name="Cardaioli E."/>
            <person name="Iannotti N."/>
            <person name="Marturano G."/>
            <person name="Paoli F."/>
            <person name="Bruttini M."/>
            <person name="Carapelli A."/>
            <person name="Frati F."/>
            <person name="Nardi F."/>
        </authorList>
    </citation>
    <scope>NUCLEOTIDE SEQUENCE [LARGE SCALE GENOMIC DNA]</scope>
    <source>
        <strain evidence="1">DMR45628</strain>
    </source>
</reference>
<accession>A0AAW1MFR2</accession>
<evidence type="ECO:0000313" key="1">
    <source>
        <dbReference type="EMBL" id="KAK9745072.1"/>
    </source>
</evidence>
<dbReference type="Proteomes" id="UP001458880">
    <property type="component" value="Unassembled WGS sequence"/>
</dbReference>